<keyword evidence="6" id="KW-0805">Transcription regulation</keyword>
<proteinExistence type="inferred from homology"/>
<keyword evidence="4 8" id="KW-0479">Metal-binding</keyword>
<dbReference type="GO" id="GO:0006020">
    <property type="term" value="P:inositol metabolic process"/>
    <property type="evidence" value="ECO:0007669"/>
    <property type="project" value="TreeGrafter"/>
</dbReference>
<dbReference type="CDD" id="cd01639">
    <property type="entry name" value="IMPase"/>
    <property type="match status" value="1"/>
</dbReference>
<dbReference type="GO" id="GO:0031564">
    <property type="term" value="P:transcription antitermination"/>
    <property type="evidence" value="ECO:0007669"/>
    <property type="project" value="UniProtKB-KW"/>
</dbReference>
<accession>A0A0R2SEX4</accession>
<evidence type="ECO:0000256" key="8">
    <source>
        <dbReference type="PIRSR" id="PIRSR600760-2"/>
    </source>
</evidence>
<dbReference type="PANTHER" id="PTHR20854:SF4">
    <property type="entry name" value="INOSITOL-1-MONOPHOSPHATASE-RELATED"/>
    <property type="match status" value="1"/>
</dbReference>
<feature type="binding site" evidence="8">
    <location>
        <position position="86"/>
    </location>
    <ligand>
        <name>Mg(2+)</name>
        <dbReference type="ChEBI" id="CHEBI:18420"/>
        <label>1</label>
        <note>catalytic</note>
    </ligand>
</feature>
<dbReference type="InterPro" id="IPR020583">
    <property type="entry name" value="Inositol_monoP_metal-BS"/>
</dbReference>
<evidence type="ECO:0000256" key="1">
    <source>
        <dbReference type="ARBA" id="ARBA00001033"/>
    </source>
</evidence>
<sequence length="265" mass="28359">MKSTFEFSLEIARQAGALIAEKRRNEPLERNFKGGIEIVTQADIAADDLISAAIRAAYPSHQILSEESSPDLGRVEDIEGPLWIIDPIDGTVNYAHGLNQSGVSIAFVDGGLIQHGVVFNPFSDELFAAQRGGGATLNGSPINVAQESRLDRAIIATGFPYVKTGLEPMIKRLSVILAECADIRRLGSAALDICFVAAGRLDGYYESLSVWDYAAAQLIAKEAGAVYGHFGDVPEGDDPQFCSHDIVVANAALFEPLRALLRSAG</sequence>
<evidence type="ECO:0000256" key="3">
    <source>
        <dbReference type="ARBA" id="ARBA00009759"/>
    </source>
</evidence>
<feature type="binding site" evidence="8">
    <location>
        <position position="66"/>
    </location>
    <ligand>
        <name>Mg(2+)</name>
        <dbReference type="ChEBI" id="CHEBI:18420"/>
        <label>1</label>
        <note>catalytic</note>
    </ligand>
</feature>
<evidence type="ECO:0000313" key="10">
    <source>
        <dbReference type="EMBL" id="KRO73425.1"/>
    </source>
</evidence>
<dbReference type="FunFam" id="3.30.540.10:FF:000003">
    <property type="entry name" value="Inositol-1-monophosphatase"/>
    <property type="match status" value="1"/>
</dbReference>
<dbReference type="Proteomes" id="UP000051934">
    <property type="component" value="Unassembled WGS sequence"/>
</dbReference>
<feature type="binding site" evidence="8">
    <location>
        <position position="88"/>
    </location>
    <ligand>
        <name>Mg(2+)</name>
        <dbReference type="ChEBI" id="CHEBI:18420"/>
        <label>1</label>
        <note>catalytic</note>
    </ligand>
</feature>
<keyword evidence="6" id="KW-0804">Transcription</keyword>
<reference evidence="10 11" key="1">
    <citation type="submission" date="2015-10" db="EMBL/GenBank/DDBJ databases">
        <title>Metagenome-Assembled Genomes uncover a global brackish microbiome.</title>
        <authorList>
            <person name="Hugerth L.W."/>
            <person name="Larsson J."/>
            <person name="Alneberg J."/>
            <person name="Lindh M.V."/>
            <person name="Legrand C."/>
            <person name="Pinhassi J."/>
            <person name="Andersson A.F."/>
        </authorList>
    </citation>
    <scope>NUCLEOTIDE SEQUENCE [LARGE SCALE GENOMIC DNA]</scope>
    <source>
        <strain evidence="10">BACL4 MAG-120507-bin80</strain>
    </source>
</reference>
<dbReference type="InterPro" id="IPR033942">
    <property type="entry name" value="IMPase"/>
</dbReference>
<keyword evidence="6" id="KW-0889">Transcription antitermination</keyword>
<dbReference type="PROSITE" id="PS00629">
    <property type="entry name" value="IMP_1"/>
    <property type="match status" value="1"/>
</dbReference>
<comment type="caution">
    <text evidence="10">The sequence shown here is derived from an EMBL/GenBank/DDBJ whole genome shotgun (WGS) entry which is preliminary data.</text>
</comment>
<dbReference type="EMBL" id="LIBB01000002">
    <property type="protein sequence ID" value="KRO73425.1"/>
    <property type="molecule type" value="Genomic_DNA"/>
</dbReference>
<evidence type="ECO:0000256" key="5">
    <source>
        <dbReference type="ARBA" id="ARBA00022801"/>
    </source>
</evidence>
<dbReference type="SUPFAM" id="SSF56655">
    <property type="entry name" value="Carbohydrate phosphatase"/>
    <property type="match status" value="1"/>
</dbReference>
<comment type="catalytic activity">
    <reaction evidence="1 9">
        <text>a myo-inositol phosphate + H2O = myo-inositol + phosphate</text>
        <dbReference type="Rhea" id="RHEA:24056"/>
        <dbReference type="ChEBI" id="CHEBI:15377"/>
        <dbReference type="ChEBI" id="CHEBI:17268"/>
        <dbReference type="ChEBI" id="CHEBI:43474"/>
        <dbReference type="ChEBI" id="CHEBI:84139"/>
        <dbReference type="EC" id="3.1.3.25"/>
    </reaction>
</comment>
<evidence type="ECO:0000256" key="6">
    <source>
        <dbReference type="ARBA" id="ARBA00022814"/>
    </source>
</evidence>
<name>A0A0R2SEX4_9GAMM</name>
<dbReference type="PANTHER" id="PTHR20854">
    <property type="entry name" value="INOSITOL MONOPHOSPHATASE"/>
    <property type="match status" value="1"/>
</dbReference>
<gene>
    <name evidence="10" type="ORF">ABR69_01825</name>
</gene>
<evidence type="ECO:0000256" key="2">
    <source>
        <dbReference type="ARBA" id="ARBA00001946"/>
    </source>
</evidence>
<dbReference type="GO" id="GO:0046854">
    <property type="term" value="P:phosphatidylinositol phosphate biosynthetic process"/>
    <property type="evidence" value="ECO:0007669"/>
    <property type="project" value="InterPro"/>
</dbReference>
<comment type="similarity">
    <text evidence="3 9">Belongs to the inositol monophosphatase superfamily.</text>
</comment>
<dbReference type="PROSITE" id="PS00630">
    <property type="entry name" value="IMP_2"/>
    <property type="match status" value="1"/>
</dbReference>
<evidence type="ECO:0000256" key="7">
    <source>
        <dbReference type="ARBA" id="ARBA00022842"/>
    </source>
</evidence>
<dbReference type="GO" id="GO:0046872">
    <property type="term" value="F:metal ion binding"/>
    <property type="evidence" value="ECO:0007669"/>
    <property type="project" value="UniProtKB-KW"/>
</dbReference>
<evidence type="ECO:0000256" key="9">
    <source>
        <dbReference type="RuleBase" id="RU364068"/>
    </source>
</evidence>
<dbReference type="GO" id="GO:0007165">
    <property type="term" value="P:signal transduction"/>
    <property type="evidence" value="ECO:0007669"/>
    <property type="project" value="TreeGrafter"/>
</dbReference>
<evidence type="ECO:0000256" key="4">
    <source>
        <dbReference type="ARBA" id="ARBA00022723"/>
    </source>
</evidence>
<organism evidence="10 11">
    <name type="scientific">OM182 bacterium BACL3 MAG-120507-bin80</name>
    <dbReference type="NCBI Taxonomy" id="1655577"/>
    <lineage>
        <taxon>Bacteria</taxon>
        <taxon>Pseudomonadati</taxon>
        <taxon>Pseudomonadota</taxon>
        <taxon>Gammaproteobacteria</taxon>
        <taxon>OMG group</taxon>
        <taxon>OM182 clade</taxon>
    </lineage>
</organism>
<comment type="cofactor">
    <cofactor evidence="2 8 9">
        <name>Mg(2+)</name>
        <dbReference type="ChEBI" id="CHEBI:18420"/>
    </cofactor>
</comment>
<keyword evidence="5 9" id="KW-0378">Hydrolase</keyword>
<dbReference type="EC" id="3.1.3.25" evidence="9"/>
<feature type="binding site" evidence="8">
    <location>
        <position position="89"/>
    </location>
    <ligand>
        <name>Mg(2+)</name>
        <dbReference type="ChEBI" id="CHEBI:18420"/>
        <label>1</label>
        <note>catalytic</note>
    </ligand>
</feature>
<dbReference type="PRINTS" id="PR00377">
    <property type="entry name" value="IMPHPHTASES"/>
</dbReference>
<dbReference type="Gene3D" id="3.40.190.80">
    <property type="match status" value="1"/>
</dbReference>
<dbReference type="InterPro" id="IPR020550">
    <property type="entry name" value="Inositol_monophosphatase_CS"/>
</dbReference>
<evidence type="ECO:0000313" key="11">
    <source>
        <dbReference type="Proteomes" id="UP000051934"/>
    </source>
</evidence>
<dbReference type="AlphaFoldDB" id="A0A0R2SEX4"/>
<protein>
    <recommendedName>
        <fullName evidence="9">Inositol-1-monophosphatase</fullName>
        <ecNumber evidence="9">3.1.3.25</ecNumber>
    </recommendedName>
</protein>
<feature type="binding site" evidence="8">
    <location>
        <position position="212"/>
    </location>
    <ligand>
        <name>Mg(2+)</name>
        <dbReference type="ChEBI" id="CHEBI:18420"/>
        <label>1</label>
        <note>catalytic</note>
    </ligand>
</feature>
<keyword evidence="7 8" id="KW-0460">Magnesium</keyword>
<dbReference type="InterPro" id="IPR000760">
    <property type="entry name" value="Inositol_monophosphatase-like"/>
</dbReference>
<dbReference type="GO" id="GO:0008934">
    <property type="term" value="F:inositol monophosphate 1-phosphatase activity"/>
    <property type="evidence" value="ECO:0007669"/>
    <property type="project" value="InterPro"/>
</dbReference>
<dbReference type="Pfam" id="PF00459">
    <property type="entry name" value="Inositol_P"/>
    <property type="match status" value="1"/>
</dbReference>
<dbReference type="Gene3D" id="3.30.540.10">
    <property type="entry name" value="Fructose-1,6-Bisphosphatase, subunit A, domain 1"/>
    <property type="match status" value="1"/>
</dbReference>